<comment type="caution">
    <text evidence="2">The sequence shown here is derived from an EMBL/GenBank/DDBJ whole genome shotgun (WGS) entry which is preliminary data.</text>
</comment>
<evidence type="ECO:0000313" key="2">
    <source>
        <dbReference type="EMBL" id="MDI1492115.1"/>
    </source>
</evidence>
<reference evidence="2" key="1">
    <citation type="journal article" date="2023" name="Genome Biol. Evol.">
        <title>First Whole Genome Sequence and Flow Cytometry Genome Size Data for the Lichen-Forming Fungus Ramalina farinacea (Ascomycota).</title>
        <authorList>
            <person name="Llewellyn T."/>
            <person name="Mian S."/>
            <person name="Hill R."/>
            <person name="Leitch I.J."/>
            <person name="Gaya E."/>
        </authorList>
    </citation>
    <scope>NUCLEOTIDE SEQUENCE</scope>
    <source>
        <strain evidence="2">LIQ254RAFAR</strain>
    </source>
</reference>
<sequence length="410" mass="47385">MSAESLHQRIKELERENKGLERENKGLERENKELERENEDLRREKRESTFNEVLEYYHEYSKNIKVETDRKKSTQGETTSPQGRSCPTILKEWTSFPAEYDAAMARVLDTLQRDNDEIRCFESKIFIKQLIDRETKEKLASEEDLRIQSHILLDMPTSMIASELARLWDRGAKVVFRNHDNFDEEMLHAQHSHDAATAEAGPDLIEFKKKSVPIDQICLLDDGNEHMQRLFLAGLKPPHKMTVDTMYSGLDKEINLPNDIINSLKIPHDPHEKHVYTSKQMVCAAITQAYDYMLRSPIMYACVITGETIVFLRIDGKDTNILHHYLIEPLQAVKAAAEIQKPFPFHNTALAHMVAFTVLAFDAPELDHNWQTKAISKSAKWKVDPDVLLSQLHEEQTKETPPPSIARIRF</sequence>
<dbReference type="AlphaFoldDB" id="A0AA43QT68"/>
<protein>
    <submittedName>
        <fullName evidence="2">Uncharacterized protein</fullName>
    </submittedName>
</protein>
<organism evidence="2 3">
    <name type="scientific">Ramalina farinacea</name>
    <dbReference type="NCBI Taxonomy" id="258253"/>
    <lineage>
        <taxon>Eukaryota</taxon>
        <taxon>Fungi</taxon>
        <taxon>Dikarya</taxon>
        <taxon>Ascomycota</taxon>
        <taxon>Pezizomycotina</taxon>
        <taxon>Lecanoromycetes</taxon>
        <taxon>OSLEUM clade</taxon>
        <taxon>Lecanoromycetidae</taxon>
        <taxon>Lecanorales</taxon>
        <taxon>Lecanorineae</taxon>
        <taxon>Ramalinaceae</taxon>
        <taxon>Ramalina</taxon>
    </lineage>
</organism>
<evidence type="ECO:0000313" key="3">
    <source>
        <dbReference type="Proteomes" id="UP001161017"/>
    </source>
</evidence>
<evidence type="ECO:0000256" key="1">
    <source>
        <dbReference type="SAM" id="MobiDB-lite"/>
    </source>
</evidence>
<name>A0AA43QT68_9LECA</name>
<dbReference type="Proteomes" id="UP001161017">
    <property type="component" value="Unassembled WGS sequence"/>
</dbReference>
<dbReference type="CDD" id="cd14686">
    <property type="entry name" value="bZIP"/>
    <property type="match status" value="1"/>
</dbReference>
<proteinExistence type="predicted"/>
<accession>A0AA43QT68</accession>
<keyword evidence="3" id="KW-1185">Reference proteome</keyword>
<feature type="region of interest" description="Disordered" evidence="1">
    <location>
        <begin position="1"/>
        <end position="45"/>
    </location>
</feature>
<gene>
    <name evidence="2" type="ORF">OHK93_003327</name>
</gene>
<dbReference type="EMBL" id="JAPUFD010000017">
    <property type="protein sequence ID" value="MDI1492115.1"/>
    <property type="molecule type" value="Genomic_DNA"/>
</dbReference>